<evidence type="ECO:0000313" key="3">
    <source>
        <dbReference type="EMBL" id="TQM11737.1"/>
    </source>
</evidence>
<dbReference type="Gene3D" id="3.40.710.10">
    <property type="entry name" value="DD-peptidase/beta-lactamase superfamily"/>
    <property type="match status" value="1"/>
</dbReference>
<feature type="domain" description="Beta-lactamase-related" evidence="2">
    <location>
        <begin position="73"/>
        <end position="322"/>
    </location>
</feature>
<protein>
    <submittedName>
        <fullName evidence="3">CubicO group peptidase (Beta-lactamase class C family)</fullName>
    </submittedName>
</protein>
<dbReference type="GO" id="GO:0016787">
    <property type="term" value="F:hydrolase activity"/>
    <property type="evidence" value="ECO:0007669"/>
    <property type="project" value="UniProtKB-KW"/>
</dbReference>
<dbReference type="AlphaFoldDB" id="A0A543DQY0"/>
<dbReference type="InterPro" id="IPR001466">
    <property type="entry name" value="Beta-lactam-related"/>
</dbReference>
<dbReference type="InterPro" id="IPR012338">
    <property type="entry name" value="Beta-lactam/transpept-like"/>
</dbReference>
<name>A0A543DQY0_9PSEU</name>
<keyword evidence="4" id="KW-1185">Reference proteome</keyword>
<evidence type="ECO:0000256" key="1">
    <source>
        <dbReference type="ARBA" id="ARBA00022801"/>
    </source>
</evidence>
<dbReference type="Pfam" id="PF00144">
    <property type="entry name" value="Beta-lactamase"/>
    <property type="match status" value="1"/>
</dbReference>
<evidence type="ECO:0000313" key="4">
    <source>
        <dbReference type="Proteomes" id="UP000315677"/>
    </source>
</evidence>
<proteinExistence type="predicted"/>
<dbReference type="EMBL" id="VFPA01000002">
    <property type="protein sequence ID" value="TQM11737.1"/>
    <property type="molecule type" value="Genomic_DNA"/>
</dbReference>
<reference evidence="3 4" key="1">
    <citation type="submission" date="2019-06" db="EMBL/GenBank/DDBJ databases">
        <title>Sequencing the genomes of 1000 actinobacteria strains.</title>
        <authorList>
            <person name="Klenk H.-P."/>
        </authorList>
    </citation>
    <scope>NUCLEOTIDE SEQUENCE [LARGE SCALE GENOMIC DNA]</scope>
    <source>
        <strain evidence="3 4">DSM 45301</strain>
    </source>
</reference>
<sequence length="344" mass="37204">MPADPADLDAIGRACAEQARRATDGTDDIAAYCAAQVGDADHREVIGPQLPGAGPSGVVVLDGSRVAEWGDPTRPEMAFSATKSIASLVAGLAFDDGLLGLDTRVREAVDLPQFTAAPSDRITWRHLLEQTSGWDGWLWGKPASVDAQSRRRGSAAAGTPPGEGWAYNDVRVNLLCLALTALLRRPLPEVLAERVMAPIGASHNWTWHGYRNSTLPLDGRGLPVVSGGAHWGGGLWISASDLALVGELYRRRGRWDGRQVISSTWIDLSWTPSTANPEYGLLWWLNDHRTVFPTAPATGRAARGNLGRHLLWVDPARDLVIVSRWGEQVETLLRAVSECVPVPR</sequence>
<dbReference type="PANTHER" id="PTHR43283">
    <property type="entry name" value="BETA-LACTAMASE-RELATED"/>
    <property type="match status" value="1"/>
</dbReference>
<dbReference type="PANTHER" id="PTHR43283:SF11">
    <property type="entry name" value="BETA-LACTAMASE-RELATED DOMAIN-CONTAINING PROTEIN"/>
    <property type="match status" value="1"/>
</dbReference>
<dbReference type="RefSeq" id="WP_246106645.1">
    <property type="nucleotide sequence ID" value="NZ_VFPA01000002.1"/>
</dbReference>
<evidence type="ECO:0000259" key="2">
    <source>
        <dbReference type="Pfam" id="PF00144"/>
    </source>
</evidence>
<dbReference type="SUPFAM" id="SSF56601">
    <property type="entry name" value="beta-lactamase/transpeptidase-like"/>
    <property type="match status" value="1"/>
</dbReference>
<organism evidence="3 4">
    <name type="scientific">Pseudonocardia kunmingensis</name>
    <dbReference type="NCBI Taxonomy" id="630975"/>
    <lineage>
        <taxon>Bacteria</taxon>
        <taxon>Bacillati</taxon>
        <taxon>Actinomycetota</taxon>
        <taxon>Actinomycetes</taxon>
        <taxon>Pseudonocardiales</taxon>
        <taxon>Pseudonocardiaceae</taxon>
        <taxon>Pseudonocardia</taxon>
    </lineage>
</organism>
<dbReference type="InterPro" id="IPR050789">
    <property type="entry name" value="Diverse_Enzym_Activities"/>
</dbReference>
<gene>
    <name evidence="3" type="ORF">FB558_4307</name>
</gene>
<accession>A0A543DQY0</accession>
<comment type="caution">
    <text evidence="3">The sequence shown here is derived from an EMBL/GenBank/DDBJ whole genome shotgun (WGS) entry which is preliminary data.</text>
</comment>
<dbReference type="Proteomes" id="UP000315677">
    <property type="component" value="Unassembled WGS sequence"/>
</dbReference>
<keyword evidence="1" id="KW-0378">Hydrolase</keyword>